<dbReference type="EMBL" id="GG658170">
    <property type="protein sequence ID" value="EEO29740.1"/>
    <property type="molecule type" value="Genomic_DNA"/>
</dbReference>
<feature type="region of interest" description="Disordered" evidence="1">
    <location>
        <begin position="1"/>
        <end position="88"/>
    </location>
</feature>
<evidence type="ECO:0000256" key="1">
    <source>
        <dbReference type="SAM" id="MobiDB-lite"/>
    </source>
</evidence>
<proteinExistence type="predicted"/>
<dbReference type="STRING" id="847.BRW83_1453"/>
<sequence length="88" mass="9749">MQIEIRGVGNSQTEEDKTGTFRTNKDGSGTIGIHDPYTAKNLENLKNRNQANQQESVQNQKQENTPQNSVQTYANQIGENENADNIAA</sequence>
<feature type="compositionally biased region" description="Polar residues" evidence="1">
    <location>
        <begin position="47"/>
        <end position="79"/>
    </location>
</feature>
<dbReference type="AlphaFoldDB" id="C3X964"/>
<dbReference type="HOGENOM" id="CLU_2466072_0_0_4"/>
<name>C3X964_OXAFO</name>
<keyword evidence="3" id="KW-1185">Reference proteome</keyword>
<accession>C3X964</accession>
<evidence type="ECO:0000313" key="3">
    <source>
        <dbReference type="Proteomes" id="UP000005089"/>
    </source>
</evidence>
<protein>
    <submittedName>
        <fullName evidence="2">Uncharacterized protein</fullName>
    </submittedName>
</protein>
<dbReference type="GeneID" id="77136133"/>
<reference evidence="2 3" key="1">
    <citation type="submission" date="2009-02" db="EMBL/GenBank/DDBJ databases">
        <title>The Genome Sequence of Oxalobacter formigenes OXCC13.</title>
        <authorList>
            <consortium name="The Broad Institute Genome Sequencing Platform"/>
            <person name="Ward D."/>
            <person name="Young S.K."/>
            <person name="Kodira C.D."/>
            <person name="Zeng Q."/>
            <person name="Koehrsen M."/>
            <person name="Alvarado L."/>
            <person name="Berlin A."/>
            <person name="Borenstein D."/>
            <person name="Chen Z."/>
            <person name="Engels R."/>
            <person name="Freedman E."/>
            <person name="Gellesch M."/>
            <person name="Goldberg J."/>
            <person name="Griggs A."/>
            <person name="Gujja S."/>
            <person name="Heiman D."/>
            <person name="Hepburn T."/>
            <person name="Howarth C."/>
            <person name="Jen D."/>
            <person name="Larson L."/>
            <person name="Lewis B."/>
            <person name="Mehta T."/>
            <person name="Park D."/>
            <person name="Pearson M."/>
            <person name="Roberts A."/>
            <person name="Saif S."/>
            <person name="Shea T."/>
            <person name="Shenoy N."/>
            <person name="Sisk P."/>
            <person name="Stolte C."/>
            <person name="Sykes S."/>
            <person name="Walk T."/>
            <person name="White J."/>
            <person name="Yandava C."/>
            <person name="Allison M.J."/>
            <person name="Lander E."/>
            <person name="Nusbaum C."/>
            <person name="Galagan J."/>
            <person name="Birren B."/>
        </authorList>
    </citation>
    <scope>NUCLEOTIDE SEQUENCE [LARGE SCALE GENOMIC DNA]</scope>
    <source>
        <strain evidence="2 3">OXCC13</strain>
    </source>
</reference>
<dbReference type="RefSeq" id="WP_005880453.1">
    <property type="nucleotide sequence ID" value="NZ_CP019430.1"/>
</dbReference>
<gene>
    <name evidence="2" type="ORF">OFBG_00768</name>
</gene>
<feature type="compositionally biased region" description="Basic and acidic residues" evidence="1">
    <location>
        <begin position="14"/>
        <end position="25"/>
    </location>
</feature>
<dbReference type="Proteomes" id="UP000005089">
    <property type="component" value="Unassembled WGS sequence"/>
</dbReference>
<organism evidence="2 3">
    <name type="scientific">Oxalobacter formigenes OXCC13</name>
    <dbReference type="NCBI Taxonomy" id="556269"/>
    <lineage>
        <taxon>Bacteria</taxon>
        <taxon>Pseudomonadati</taxon>
        <taxon>Pseudomonadota</taxon>
        <taxon>Betaproteobacteria</taxon>
        <taxon>Burkholderiales</taxon>
        <taxon>Oxalobacteraceae</taxon>
        <taxon>Oxalobacter</taxon>
    </lineage>
</organism>
<evidence type="ECO:0000313" key="2">
    <source>
        <dbReference type="EMBL" id="EEO29740.1"/>
    </source>
</evidence>